<sequence>MVNPELSALHVYPVKSVAGWAPGAAVVEPWGLAGDRRWMVVEPDGRYVTQRQQPRLALASAASLPDGGVRLSAEGREPLTVTAPGPGDPSVPSPVTFTAKLARTEVEVVSAGAAADAWFSDFLGTEVRLVHLDDPARRPLTPEYARGGETVSLADEFPLLLTTTASLHALNSLIAQGDHPDEGPLPMNRFRPNVVIDGTAPWAEDDWQRIRIGEVVFRVPKPCSRCVITTTDQSTGERGKEPLRTLARHRRAGDRLLFGQNMVPEGTGTLRLGDPVEILE</sequence>
<dbReference type="GO" id="GO:0030151">
    <property type="term" value="F:molybdenum ion binding"/>
    <property type="evidence" value="ECO:0007669"/>
    <property type="project" value="InterPro"/>
</dbReference>
<dbReference type="AlphaFoldDB" id="A0A3M8VA98"/>
<evidence type="ECO:0000313" key="2">
    <source>
        <dbReference type="EMBL" id="RNG14388.1"/>
    </source>
</evidence>
<dbReference type="PANTHER" id="PTHR14237">
    <property type="entry name" value="MOLYBDOPTERIN COFACTOR SULFURASE MOSC"/>
    <property type="match status" value="1"/>
</dbReference>
<dbReference type="RefSeq" id="WP_123105235.1">
    <property type="nucleotide sequence ID" value="NZ_RIBZ01000422.1"/>
</dbReference>
<name>A0A3M8VA98_9ACTN</name>
<dbReference type="Proteomes" id="UP000275401">
    <property type="component" value="Unassembled WGS sequence"/>
</dbReference>
<proteinExistence type="predicted"/>
<dbReference type="PANTHER" id="PTHR14237:SF19">
    <property type="entry name" value="MITOCHONDRIAL AMIDOXIME REDUCING COMPONENT 1"/>
    <property type="match status" value="1"/>
</dbReference>
<dbReference type="SUPFAM" id="SSF141673">
    <property type="entry name" value="MOSC N-terminal domain-like"/>
    <property type="match status" value="1"/>
</dbReference>
<dbReference type="InterPro" id="IPR011037">
    <property type="entry name" value="Pyrv_Knase-like_insert_dom_sf"/>
</dbReference>
<dbReference type="InterPro" id="IPR005303">
    <property type="entry name" value="MOCOS_middle"/>
</dbReference>
<dbReference type="GO" id="GO:0030170">
    <property type="term" value="F:pyridoxal phosphate binding"/>
    <property type="evidence" value="ECO:0007669"/>
    <property type="project" value="InterPro"/>
</dbReference>
<dbReference type="PROSITE" id="PS51340">
    <property type="entry name" value="MOSC"/>
    <property type="match status" value="1"/>
</dbReference>
<dbReference type="SUPFAM" id="SSF50800">
    <property type="entry name" value="PK beta-barrel domain-like"/>
    <property type="match status" value="1"/>
</dbReference>
<dbReference type="Pfam" id="PF03473">
    <property type="entry name" value="MOSC"/>
    <property type="match status" value="1"/>
</dbReference>
<accession>A0A3M8VA98</accession>
<gene>
    <name evidence="2" type="ORF">EEJ42_31315</name>
</gene>
<evidence type="ECO:0000259" key="1">
    <source>
        <dbReference type="PROSITE" id="PS51340"/>
    </source>
</evidence>
<keyword evidence="3" id="KW-1185">Reference proteome</keyword>
<protein>
    <submittedName>
        <fullName evidence="2">MOSC domain-containing protein</fullName>
    </submittedName>
</protein>
<evidence type="ECO:0000313" key="3">
    <source>
        <dbReference type="Proteomes" id="UP000275401"/>
    </source>
</evidence>
<reference evidence="2 3" key="1">
    <citation type="submission" date="2018-11" db="EMBL/GenBank/DDBJ databases">
        <title>The Potential of Streptomyces as Biocontrol Agents against the Tomato grey mould, Botrytis cinerea (Gray mold) Frontiers in Microbiology.</title>
        <authorList>
            <person name="Li D."/>
        </authorList>
    </citation>
    <scope>NUCLEOTIDE SEQUENCE [LARGE SCALE GENOMIC DNA]</scope>
    <source>
        <strain evidence="2 3">NEAU-LD23</strain>
    </source>
</reference>
<dbReference type="InterPro" id="IPR005302">
    <property type="entry name" value="MoCF_Sase_C"/>
</dbReference>
<comment type="caution">
    <text evidence="2">The sequence shown here is derived from an EMBL/GenBank/DDBJ whole genome shotgun (WGS) entry which is preliminary data.</text>
</comment>
<feature type="domain" description="MOSC" evidence="1">
    <location>
        <begin position="134"/>
        <end position="279"/>
    </location>
</feature>
<dbReference type="EMBL" id="RIBZ01000422">
    <property type="protein sequence ID" value="RNG14388.1"/>
    <property type="molecule type" value="Genomic_DNA"/>
</dbReference>
<dbReference type="Pfam" id="PF03476">
    <property type="entry name" value="MOSC_N"/>
    <property type="match status" value="1"/>
</dbReference>
<dbReference type="GO" id="GO:0003824">
    <property type="term" value="F:catalytic activity"/>
    <property type="evidence" value="ECO:0007669"/>
    <property type="project" value="InterPro"/>
</dbReference>
<organism evidence="2 3">
    <name type="scientific">Streptomyces botrytidirepellens</name>
    <dbReference type="NCBI Taxonomy" id="2486417"/>
    <lineage>
        <taxon>Bacteria</taxon>
        <taxon>Bacillati</taxon>
        <taxon>Actinomycetota</taxon>
        <taxon>Actinomycetes</taxon>
        <taxon>Kitasatosporales</taxon>
        <taxon>Streptomycetaceae</taxon>
        <taxon>Streptomyces</taxon>
    </lineage>
</organism>